<keyword evidence="1 6" id="KW-1277">Toxin-antitoxin system</keyword>
<dbReference type="AlphaFoldDB" id="A0A486NBE9"/>
<feature type="domain" description="DarT" evidence="7">
    <location>
        <begin position="11"/>
        <end position="193"/>
    </location>
</feature>
<evidence type="ECO:0000259" key="7">
    <source>
        <dbReference type="PROSITE" id="PS52018"/>
    </source>
</evidence>
<feature type="active site" description="Proton acceptor" evidence="6">
    <location>
        <position position="52"/>
    </location>
</feature>
<feature type="active site" evidence="6">
    <location>
        <position position="147"/>
    </location>
</feature>
<feature type="binding site" evidence="6">
    <location>
        <position position="52"/>
    </location>
    <ligand>
        <name>NAD(+)</name>
        <dbReference type="ChEBI" id="CHEBI:57540"/>
    </ligand>
</feature>
<evidence type="ECO:0000256" key="4">
    <source>
        <dbReference type="ARBA" id="ARBA00022695"/>
    </source>
</evidence>
<evidence type="ECO:0000256" key="6">
    <source>
        <dbReference type="PROSITE-ProRule" id="PRU01362"/>
    </source>
</evidence>
<evidence type="ECO:0000256" key="3">
    <source>
        <dbReference type="ARBA" id="ARBA00022679"/>
    </source>
</evidence>
<protein>
    <recommendedName>
        <fullName evidence="7">DarT domain-containing protein</fullName>
    </recommendedName>
</protein>
<dbReference type="GO" id="GO:0016779">
    <property type="term" value="F:nucleotidyltransferase activity"/>
    <property type="evidence" value="ECO:0007669"/>
    <property type="project" value="UniProtKB-UniRule"/>
</dbReference>
<organism evidence="8">
    <name type="scientific">Klebsiella pneumoniae</name>
    <dbReference type="NCBI Taxonomy" id="573"/>
    <lineage>
        <taxon>Bacteria</taxon>
        <taxon>Pseudomonadati</taxon>
        <taxon>Pseudomonadota</taxon>
        <taxon>Gammaproteobacteria</taxon>
        <taxon>Enterobacterales</taxon>
        <taxon>Enterobacteriaceae</taxon>
        <taxon>Klebsiella/Raoultella group</taxon>
        <taxon>Klebsiella</taxon>
        <taxon>Klebsiella pneumoniae complex</taxon>
    </lineage>
</organism>
<evidence type="ECO:0000256" key="1">
    <source>
        <dbReference type="ARBA" id="ARBA00022649"/>
    </source>
</evidence>
<comment type="similarity">
    <text evidence="6">Belongs to the DarT ADP-ribosyltransferase family.</text>
</comment>
<dbReference type="InterPro" id="IPR029494">
    <property type="entry name" value="DarT"/>
</dbReference>
<dbReference type="EMBL" id="CAAHCR010000001">
    <property type="protein sequence ID" value="VGL53108.1"/>
    <property type="molecule type" value="Genomic_DNA"/>
</dbReference>
<name>A0A486NBE9_KLEPN</name>
<evidence type="ECO:0000313" key="8">
    <source>
        <dbReference type="EMBL" id="VGL53108.1"/>
    </source>
</evidence>
<evidence type="ECO:0000256" key="5">
    <source>
        <dbReference type="ARBA" id="ARBA00023125"/>
    </source>
</evidence>
<proteinExistence type="inferred from homology"/>
<accession>A0A486NBE9</accession>
<comment type="caution">
    <text evidence="6">Lacks conserved residue(s) required for the propagation of feature annotation.</text>
</comment>
<sequence>MSERKKIEEQALLYHLTCMDNLPNILDTGLRSRASVKGEFVDVADGEIITGREALNLQTMVPFHFFTKNPFDGRVLKDHKEKSFCIISVRRIFASKNGWKIIPKHPLSASSAVSLLDYEQGMTQINWELMNTRDYKNAECKSVCMAECLSSVTVEPENFCCIYVKNDDEKKYVEDLIKKQGLSIFVTVNPYMF</sequence>
<dbReference type="GO" id="GO:0016757">
    <property type="term" value="F:glycosyltransferase activity"/>
    <property type="evidence" value="ECO:0007669"/>
    <property type="project" value="UniProtKB-UniRule"/>
</dbReference>
<evidence type="ECO:0000256" key="2">
    <source>
        <dbReference type="ARBA" id="ARBA00022676"/>
    </source>
</evidence>
<keyword evidence="4 6" id="KW-0548">Nucleotidyltransferase</keyword>
<gene>
    <name evidence="8" type="ORF">SAMEA4873647_01546</name>
</gene>
<keyword evidence="3 6" id="KW-0808">Transferase</keyword>
<keyword evidence="2 6" id="KW-0328">Glycosyltransferase</keyword>
<comment type="catalytic activity">
    <reaction evidence="6">
        <text>a thymidine in DNA + NAD(+) = an N-(ADP-alpha-D-ribosyl)-thymidine in DNA + nicotinamide + H(+)</text>
        <dbReference type="Rhea" id="RHEA:71651"/>
        <dbReference type="Rhea" id="RHEA-COMP:13556"/>
        <dbReference type="Rhea" id="RHEA-COMP:18051"/>
        <dbReference type="ChEBI" id="CHEBI:15378"/>
        <dbReference type="ChEBI" id="CHEBI:17154"/>
        <dbReference type="ChEBI" id="CHEBI:57540"/>
        <dbReference type="ChEBI" id="CHEBI:137386"/>
        <dbReference type="ChEBI" id="CHEBI:191199"/>
    </reaction>
</comment>
<dbReference type="Pfam" id="PF14487">
    <property type="entry name" value="DarT"/>
    <property type="match status" value="1"/>
</dbReference>
<dbReference type="GO" id="GO:0003677">
    <property type="term" value="F:DNA binding"/>
    <property type="evidence" value="ECO:0007669"/>
    <property type="project" value="UniProtKB-UniRule"/>
</dbReference>
<reference evidence="8" key="1">
    <citation type="submission" date="2019-03" db="EMBL/GenBank/DDBJ databases">
        <authorList>
            <consortium name="Pathogen Informatics"/>
        </authorList>
    </citation>
    <scope>NUCLEOTIDE SEQUENCE</scope>
    <source>
        <strain evidence="8">5012STDY7626445</strain>
    </source>
</reference>
<keyword evidence="5 6" id="KW-0238">DNA-binding</keyword>
<dbReference type="PROSITE" id="PS52018">
    <property type="entry name" value="DART"/>
    <property type="match status" value="1"/>
</dbReference>
<feature type="binding site" evidence="6">
    <location>
        <begin position="15"/>
        <end position="17"/>
    </location>
    <ligand>
        <name>NAD(+)</name>
        <dbReference type="ChEBI" id="CHEBI:57540"/>
    </ligand>
</feature>